<reference evidence="5" key="1">
    <citation type="journal article" date="2019" name="Int. J. Syst. Evol. Microbiol.">
        <title>The Global Catalogue of Microorganisms (GCM) 10K type strain sequencing project: providing services to taxonomists for standard genome sequencing and annotation.</title>
        <authorList>
            <consortium name="The Broad Institute Genomics Platform"/>
            <consortium name="The Broad Institute Genome Sequencing Center for Infectious Disease"/>
            <person name="Wu L."/>
            <person name="Ma J."/>
        </authorList>
    </citation>
    <scope>NUCLEOTIDE SEQUENCE [LARGE SCALE GENOMIC DNA]</scope>
    <source>
        <strain evidence="5">CCM 9147</strain>
    </source>
</reference>
<gene>
    <name evidence="4" type="ORF">ACFQ5D_18000</name>
</gene>
<dbReference type="Pfam" id="PF02086">
    <property type="entry name" value="MethyltransfD12"/>
    <property type="match status" value="1"/>
</dbReference>
<evidence type="ECO:0000313" key="5">
    <source>
        <dbReference type="Proteomes" id="UP001597340"/>
    </source>
</evidence>
<dbReference type="EMBL" id="JBHTNZ010000029">
    <property type="protein sequence ID" value="MFD1463242.1"/>
    <property type="molecule type" value="Genomic_DNA"/>
</dbReference>
<dbReference type="SUPFAM" id="SSF53335">
    <property type="entry name" value="S-adenosyl-L-methionine-dependent methyltransferases"/>
    <property type="match status" value="1"/>
</dbReference>
<dbReference type="InterPro" id="IPR012327">
    <property type="entry name" value="MeTrfase_D12"/>
</dbReference>
<dbReference type="Gene3D" id="3.40.50.150">
    <property type="entry name" value="Vaccinia Virus protein VP39"/>
    <property type="match status" value="2"/>
</dbReference>
<keyword evidence="3" id="KW-0949">S-adenosyl-L-methionine</keyword>
<name>A0ABW4DGS0_9BACL</name>
<evidence type="ECO:0000256" key="1">
    <source>
        <dbReference type="ARBA" id="ARBA00022603"/>
    </source>
</evidence>
<keyword evidence="2" id="KW-0808">Transferase</keyword>
<dbReference type="PRINTS" id="PR00505">
    <property type="entry name" value="D12N6MTFRASE"/>
</dbReference>
<protein>
    <submittedName>
        <fullName evidence="4">DNA adenine methylase</fullName>
    </submittedName>
</protein>
<dbReference type="InterPro" id="IPR012263">
    <property type="entry name" value="M_m6A_EcoRV"/>
</dbReference>
<dbReference type="GO" id="GO:0008168">
    <property type="term" value="F:methyltransferase activity"/>
    <property type="evidence" value="ECO:0007669"/>
    <property type="project" value="UniProtKB-KW"/>
</dbReference>
<evidence type="ECO:0000313" key="4">
    <source>
        <dbReference type="EMBL" id="MFD1463242.1"/>
    </source>
</evidence>
<organism evidence="4 5">
    <name type="scientific">Paenibacillus farraposensis</name>
    <dbReference type="NCBI Taxonomy" id="2807095"/>
    <lineage>
        <taxon>Bacteria</taxon>
        <taxon>Bacillati</taxon>
        <taxon>Bacillota</taxon>
        <taxon>Bacilli</taxon>
        <taxon>Bacillales</taxon>
        <taxon>Paenibacillaceae</taxon>
        <taxon>Paenibacillus</taxon>
    </lineage>
</organism>
<accession>A0ABW4DGS0</accession>
<evidence type="ECO:0000256" key="3">
    <source>
        <dbReference type="ARBA" id="ARBA00022691"/>
    </source>
</evidence>
<comment type="caution">
    <text evidence="4">The sequence shown here is derived from an EMBL/GenBank/DDBJ whole genome shotgun (WGS) entry which is preliminary data.</text>
</comment>
<keyword evidence="5" id="KW-1185">Reference proteome</keyword>
<proteinExistence type="predicted"/>
<dbReference type="RefSeq" id="WP_229526469.1">
    <property type="nucleotide sequence ID" value="NZ_JAFFQR010000112.1"/>
</dbReference>
<keyword evidence="1 4" id="KW-0489">Methyltransferase</keyword>
<sequence>MQGVRSPLIWFGGKSKYAQHIISRFPSHRKYVEPFGGAAHVIAQKPRITHEVYNDIDGLVVNFLLVNRTDPERLRQACESLPYSRQLYERWKREAMPEDEFERAVRFFYLNRSAIGKGNAEEVPQTGWRHSTVSGQSPANGYLSACKLLPDFAERMKGVMIEHTDFRTIIEKYDDPHTLFYVDPPYVGREKYYAGSFTERDHRDLADLLHNVRGKVVLSYYDDQLVKELYPDFTRDPFNAHKQVVGGSGADIDTEEMLLMNFDNRQLTLF</sequence>
<dbReference type="PANTHER" id="PTHR30481">
    <property type="entry name" value="DNA ADENINE METHYLASE"/>
    <property type="match status" value="1"/>
</dbReference>
<dbReference type="GO" id="GO:0032259">
    <property type="term" value="P:methylation"/>
    <property type="evidence" value="ECO:0007669"/>
    <property type="project" value="UniProtKB-KW"/>
</dbReference>
<dbReference type="PIRSF" id="PIRSF000398">
    <property type="entry name" value="M_m6A_EcoRV"/>
    <property type="match status" value="1"/>
</dbReference>
<dbReference type="Proteomes" id="UP001597340">
    <property type="component" value="Unassembled WGS sequence"/>
</dbReference>
<dbReference type="InterPro" id="IPR029063">
    <property type="entry name" value="SAM-dependent_MTases_sf"/>
</dbReference>
<evidence type="ECO:0000256" key="2">
    <source>
        <dbReference type="ARBA" id="ARBA00022679"/>
    </source>
</evidence>